<comment type="caution">
    <text evidence="10">The sequence shown here is derived from an EMBL/GenBank/DDBJ whole genome shotgun (WGS) entry which is preliminary data.</text>
</comment>
<evidence type="ECO:0000256" key="7">
    <source>
        <dbReference type="ARBA" id="ARBA00022989"/>
    </source>
</evidence>
<name>A0A2H9PBK3_9BACT</name>
<keyword evidence="8 9" id="KW-0472">Membrane</keyword>
<evidence type="ECO:0000256" key="5">
    <source>
        <dbReference type="ARBA" id="ARBA00022573"/>
    </source>
</evidence>
<evidence type="ECO:0000313" key="10">
    <source>
        <dbReference type="EMBL" id="PIZ16203.1"/>
    </source>
</evidence>
<dbReference type="HAMAP" id="MF_00024">
    <property type="entry name" value="CobD_CbiB"/>
    <property type="match status" value="1"/>
</dbReference>
<dbReference type="EMBL" id="PFMS01000057">
    <property type="protein sequence ID" value="PIZ16203.1"/>
    <property type="molecule type" value="Genomic_DNA"/>
</dbReference>
<sequence>MGLEVVCAYFLDLLIGDPPFPFHPVRIIGKTIQYLGKMLRRTISNEKLGGSILAIIVVGSTYVITWLILKLAGVVSTGFVFVLNILLIYFTISVRDLAAHSRAIKEELEKGNLDTARTKLSRIVGRDIELLNEDEIIRGTVESVAESTVDGIISPLFYAFIGGAPLAMAFKAVSTMDSMIGYKNEKYINFGWLGAKLDDAANFIPARLSAILIPLAARFTEFANANRAWWTIVTDGGKSNSPNAGIPEAAYAGALGIQLGGTNFYGGKKSEKPLIGIALKNRDVKDISRAINFMYIVSILTLLAGVIVGWIVCGG</sequence>
<dbReference type="GO" id="GO:0005886">
    <property type="term" value="C:plasma membrane"/>
    <property type="evidence" value="ECO:0007669"/>
    <property type="project" value="UniProtKB-SubCell"/>
</dbReference>
<feature type="transmembrane region" description="Helical" evidence="9">
    <location>
        <begin position="74"/>
        <end position="92"/>
    </location>
</feature>
<dbReference type="AlphaFoldDB" id="A0A2H9PBK3"/>
<evidence type="ECO:0000256" key="3">
    <source>
        <dbReference type="ARBA" id="ARBA00006263"/>
    </source>
</evidence>
<evidence type="ECO:0000256" key="6">
    <source>
        <dbReference type="ARBA" id="ARBA00022692"/>
    </source>
</evidence>
<evidence type="ECO:0000313" key="11">
    <source>
        <dbReference type="Proteomes" id="UP000234145"/>
    </source>
</evidence>
<comment type="subcellular location">
    <subcellularLocation>
        <location evidence="1 9">Cell membrane</location>
        <topology evidence="1 9">Multi-pass membrane protein</topology>
    </subcellularLocation>
</comment>
<comment type="pathway">
    <text evidence="2 9">Cofactor biosynthesis; adenosylcobalamin biosynthesis.</text>
</comment>
<proteinExistence type="inferred from homology"/>
<dbReference type="InterPro" id="IPR004485">
    <property type="entry name" value="Cobalamin_biosynth_CobD/CbiB"/>
</dbReference>
<dbReference type="GO" id="GO:0048472">
    <property type="term" value="F:threonine-phosphate decarboxylase activity"/>
    <property type="evidence" value="ECO:0007669"/>
    <property type="project" value="InterPro"/>
</dbReference>
<dbReference type="Pfam" id="PF03186">
    <property type="entry name" value="CobD_Cbib"/>
    <property type="match status" value="1"/>
</dbReference>
<dbReference type="UniPathway" id="UPA00148"/>
<keyword evidence="7 9" id="KW-1133">Transmembrane helix</keyword>
<dbReference type="PANTHER" id="PTHR34308">
    <property type="entry name" value="COBALAMIN BIOSYNTHESIS PROTEIN CBIB"/>
    <property type="match status" value="1"/>
</dbReference>
<comment type="caution">
    <text evidence="9">Lacks conserved residue(s) required for the propagation of feature annotation.</text>
</comment>
<dbReference type="GO" id="GO:0009236">
    <property type="term" value="P:cobalamin biosynthetic process"/>
    <property type="evidence" value="ECO:0007669"/>
    <property type="project" value="UniProtKB-UniRule"/>
</dbReference>
<evidence type="ECO:0000256" key="2">
    <source>
        <dbReference type="ARBA" id="ARBA00004953"/>
    </source>
</evidence>
<feature type="transmembrane region" description="Helical" evidence="9">
    <location>
        <begin position="290"/>
        <end position="312"/>
    </location>
</feature>
<keyword evidence="4 9" id="KW-1003">Cell membrane</keyword>
<feature type="transmembrane region" description="Helical" evidence="9">
    <location>
        <begin position="48"/>
        <end position="68"/>
    </location>
</feature>
<comment type="similarity">
    <text evidence="3 9">Belongs to the CobD/CbiB family.</text>
</comment>
<gene>
    <name evidence="9 10" type="primary">cobD</name>
    <name evidence="10" type="ORF">COY51_03310</name>
</gene>
<evidence type="ECO:0000256" key="1">
    <source>
        <dbReference type="ARBA" id="ARBA00004651"/>
    </source>
</evidence>
<dbReference type="GO" id="GO:0015420">
    <property type="term" value="F:ABC-type vitamin B12 transporter activity"/>
    <property type="evidence" value="ECO:0007669"/>
    <property type="project" value="UniProtKB-UniRule"/>
</dbReference>
<dbReference type="PANTHER" id="PTHR34308:SF1">
    <property type="entry name" value="COBALAMIN BIOSYNTHESIS PROTEIN CBIB"/>
    <property type="match status" value="1"/>
</dbReference>
<protein>
    <recommendedName>
        <fullName evidence="9">Cobalamin biosynthesis protein CobD</fullName>
    </recommendedName>
</protein>
<keyword evidence="6 9" id="KW-0812">Transmembrane</keyword>
<organism evidence="10 11">
    <name type="scientific">Candidatus Desantisbacteria bacterium CG_4_10_14_0_8_um_filter_39_17</name>
    <dbReference type="NCBI Taxonomy" id="1974542"/>
    <lineage>
        <taxon>Bacteria</taxon>
        <taxon>Candidatus Desantisiibacteriota</taxon>
    </lineage>
</organism>
<reference evidence="11" key="1">
    <citation type="submission" date="2017-09" db="EMBL/GenBank/DDBJ databases">
        <title>Depth-based differentiation of microbial function through sediment-hosted aquifers and enrichment of novel symbionts in the deep terrestrial subsurface.</title>
        <authorList>
            <person name="Probst A.J."/>
            <person name="Ladd B."/>
            <person name="Jarett J.K."/>
            <person name="Geller-Mcgrath D.E."/>
            <person name="Sieber C.M.K."/>
            <person name="Emerson J.B."/>
            <person name="Anantharaman K."/>
            <person name="Thomas B.C."/>
            <person name="Malmstrom R."/>
            <person name="Stieglmeier M."/>
            <person name="Klingl A."/>
            <person name="Woyke T."/>
            <person name="Ryan C.M."/>
            <person name="Banfield J.F."/>
        </authorList>
    </citation>
    <scope>NUCLEOTIDE SEQUENCE [LARGE SCALE GENOMIC DNA]</scope>
</reference>
<keyword evidence="5 9" id="KW-0169">Cobalamin biosynthesis</keyword>
<evidence type="ECO:0000256" key="8">
    <source>
        <dbReference type="ARBA" id="ARBA00023136"/>
    </source>
</evidence>
<dbReference type="Proteomes" id="UP000234145">
    <property type="component" value="Unassembled WGS sequence"/>
</dbReference>
<comment type="function">
    <text evidence="9">Converts cobyric acid to cobinamide by the addition of aminopropanol on the F carboxylic group.</text>
</comment>
<evidence type="ECO:0000256" key="9">
    <source>
        <dbReference type="HAMAP-Rule" id="MF_00024"/>
    </source>
</evidence>
<dbReference type="NCBIfam" id="TIGR00380">
    <property type="entry name" value="cobal_cbiB"/>
    <property type="match status" value="1"/>
</dbReference>
<accession>A0A2H9PBK3</accession>
<evidence type="ECO:0000256" key="4">
    <source>
        <dbReference type="ARBA" id="ARBA00022475"/>
    </source>
</evidence>